<dbReference type="AlphaFoldDB" id="M2N949"/>
<dbReference type="KEGG" id="bcom:BAUCODRAFT_56594"/>
<dbReference type="HOGENOM" id="CLU_132241_0_0_1"/>
<gene>
    <name evidence="1" type="ORF">BAUCODRAFT_56594</name>
</gene>
<feature type="non-terminal residue" evidence="1">
    <location>
        <position position="135"/>
    </location>
</feature>
<name>M2N949_BAUPA</name>
<dbReference type="OMA" id="HMILGSY"/>
<dbReference type="EMBL" id="KB445556">
    <property type="protein sequence ID" value="EMC95614.1"/>
    <property type="molecule type" value="Genomic_DNA"/>
</dbReference>
<dbReference type="OrthoDB" id="3913028at2759"/>
<keyword evidence="2" id="KW-1185">Reference proteome</keyword>
<dbReference type="RefSeq" id="XP_007676919.1">
    <property type="nucleotide sequence ID" value="XM_007678729.1"/>
</dbReference>
<dbReference type="GeneID" id="19115551"/>
<sequence length="135" mass="15488">SSSSSAQKYRLDESDIRPVLCYKYRGRLETSSQKEICAWLDKDENLRCTRKPIPRGTSYVDVKRHDLYLPQEKDEYSRFPNYDASLASIRVPFMAYLSRLAFGAYDELFIISPENSPNASLADSESKRISPSSTM</sequence>
<dbReference type="eggNOG" id="ENOG502SPW3">
    <property type="taxonomic scope" value="Eukaryota"/>
</dbReference>
<protein>
    <submittedName>
        <fullName evidence="1">Uncharacterized protein</fullName>
    </submittedName>
</protein>
<feature type="non-terminal residue" evidence="1">
    <location>
        <position position="1"/>
    </location>
</feature>
<accession>M2N949</accession>
<reference evidence="1 2" key="1">
    <citation type="journal article" date="2012" name="PLoS Pathog.">
        <title>Diverse lifestyles and strategies of plant pathogenesis encoded in the genomes of eighteen Dothideomycetes fungi.</title>
        <authorList>
            <person name="Ohm R.A."/>
            <person name="Feau N."/>
            <person name="Henrissat B."/>
            <person name="Schoch C.L."/>
            <person name="Horwitz B.A."/>
            <person name="Barry K.W."/>
            <person name="Condon B.J."/>
            <person name="Copeland A.C."/>
            <person name="Dhillon B."/>
            <person name="Glaser F."/>
            <person name="Hesse C.N."/>
            <person name="Kosti I."/>
            <person name="LaButti K."/>
            <person name="Lindquist E.A."/>
            <person name="Lucas S."/>
            <person name="Salamov A.A."/>
            <person name="Bradshaw R.E."/>
            <person name="Ciuffetti L."/>
            <person name="Hamelin R.C."/>
            <person name="Kema G.H.J."/>
            <person name="Lawrence C."/>
            <person name="Scott J.A."/>
            <person name="Spatafora J.W."/>
            <person name="Turgeon B.G."/>
            <person name="de Wit P.J.G.M."/>
            <person name="Zhong S."/>
            <person name="Goodwin S.B."/>
            <person name="Grigoriev I.V."/>
        </authorList>
    </citation>
    <scope>NUCLEOTIDE SEQUENCE [LARGE SCALE GENOMIC DNA]</scope>
    <source>
        <strain evidence="1 2">UAMH 10762</strain>
    </source>
</reference>
<evidence type="ECO:0000313" key="1">
    <source>
        <dbReference type="EMBL" id="EMC95614.1"/>
    </source>
</evidence>
<evidence type="ECO:0000313" key="2">
    <source>
        <dbReference type="Proteomes" id="UP000011761"/>
    </source>
</evidence>
<proteinExistence type="predicted"/>
<organism evidence="1 2">
    <name type="scientific">Baudoinia panamericana (strain UAMH 10762)</name>
    <name type="common">Angels' share fungus</name>
    <name type="synonym">Baudoinia compniacensis (strain UAMH 10762)</name>
    <dbReference type="NCBI Taxonomy" id="717646"/>
    <lineage>
        <taxon>Eukaryota</taxon>
        <taxon>Fungi</taxon>
        <taxon>Dikarya</taxon>
        <taxon>Ascomycota</taxon>
        <taxon>Pezizomycotina</taxon>
        <taxon>Dothideomycetes</taxon>
        <taxon>Dothideomycetidae</taxon>
        <taxon>Mycosphaerellales</taxon>
        <taxon>Teratosphaeriaceae</taxon>
        <taxon>Baudoinia</taxon>
    </lineage>
</organism>
<dbReference type="Proteomes" id="UP000011761">
    <property type="component" value="Unassembled WGS sequence"/>
</dbReference>